<evidence type="ECO:0000313" key="3">
    <source>
        <dbReference type="Proteomes" id="UP001232156"/>
    </source>
</evidence>
<evidence type="ECO:0000313" key="2">
    <source>
        <dbReference type="EMBL" id="MDR4125329.1"/>
    </source>
</evidence>
<comment type="caution">
    <text evidence="2">The sequence shown here is derived from an EMBL/GenBank/DDBJ whole genome shotgun (WGS) entry which is preliminary data.</text>
</comment>
<name>A0ABU1D4H4_9BURK</name>
<reference evidence="2 3" key="1">
    <citation type="submission" date="2023-08" db="EMBL/GenBank/DDBJ databases">
        <title>Alcaligenaceae gen. nov., a novel taxon isolated from the sludge of Yixing Pesticide Factory.</title>
        <authorList>
            <person name="Ruan L."/>
        </authorList>
    </citation>
    <scope>NUCLEOTIDE SEQUENCE [LARGE SCALE GENOMIC DNA]</scope>
    <source>
        <strain evidence="2 3">LG-2</strain>
    </source>
</reference>
<feature type="transmembrane region" description="Helical" evidence="1">
    <location>
        <begin position="145"/>
        <end position="168"/>
    </location>
</feature>
<keyword evidence="1" id="KW-0472">Membrane</keyword>
<keyword evidence="1" id="KW-1133">Transmembrane helix</keyword>
<gene>
    <name evidence="2" type="ORF">Q8947_04935</name>
</gene>
<evidence type="ECO:0000256" key="1">
    <source>
        <dbReference type="SAM" id="Phobius"/>
    </source>
</evidence>
<dbReference type="RefSeq" id="WP_165276723.1">
    <property type="nucleotide sequence ID" value="NZ_JAUZQE010000008.1"/>
</dbReference>
<dbReference type="InterPro" id="IPR047798">
    <property type="entry name" value="BPSS1780-like"/>
</dbReference>
<dbReference type="Proteomes" id="UP001232156">
    <property type="component" value="Unassembled WGS sequence"/>
</dbReference>
<accession>A0ABU1D4H4</accession>
<feature type="transmembrane region" description="Helical" evidence="1">
    <location>
        <begin position="52"/>
        <end position="69"/>
    </location>
</feature>
<protein>
    <submittedName>
        <fullName evidence="2">BPSS1780 family membrane protein</fullName>
    </submittedName>
</protein>
<feature type="transmembrane region" description="Helical" evidence="1">
    <location>
        <begin position="96"/>
        <end position="119"/>
    </location>
</feature>
<organism evidence="2 3">
    <name type="scientific">Yanghanlia caeni</name>
    <dbReference type="NCBI Taxonomy" id="3064283"/>
    <lineage>
        <taxon>Bacteria</taxon>
        <taxon>Pseudomonadati</taxon>
        <taxon>Pseudomonadota</taxon>
        <taxon>Betaproteobacteria</taxon>
        <taxon>Burkholderiales</taxon>
        <taxon>Alcaligenaceae</taxon>
        <taxon>Yanghanlia</taxon>
    </lineage>
</organism>
<proteinExistence type="predicted"/>
<feature type="transmembrane region" description="Helical" evidence="1">
    <location>
        <begin position="189"/>
        <end position="215"/>
    </location>
</feature>
<feature type="transmembrane region" description="Helical" evidence="1">
    <location>
        <begin position="221"/>
        <end position="241"/>
    </location>
</feature>
<dbReference type="NCBIfam" id="NF041043">
    <property type="entry name" value="BPSS1780_fam"/>
    <property type="match status" value="1"/>
</dbReference>
<feature type="transmembrane region" description="Helical" evidence="1">
    <location>
        <begin position="27"/>
        <end position="46"/>
    </location>
</feature>
<dbReference type="EMBL" id="JAUZQE010000008">
    <property type="protein sequence ID" value="MDR4125329.1"/>
    <property type="molecule type" value="Genomic_DNA"/>
</dbReference>
<sequence length="253" mass="28180">MQAAILPINAGWFWIDQGYRICRRQPLAMFFWSMTLSMLISLSYLVPLFGQMALIIATPSLTFMTLAACRRIDSGQPMQLGMWTRPLRDARVRKRLFVLGLAYLASCFAGGLLATLPFLDTLTAAIEGQGQIDEYALLQAMRAPMITFGVLYVLISMLFWHAPALIGWHGVPLGQALFFSMVACWRNKWAFLLYGITWAAIFIGIQLLASLLVGLGLSATFLQFLLLPVNVAITAVLYASFYPAYVSVFRSAE</sequence>
<keyword evidence="1" id="KW-0812">Transmembrane</keyword>
<keyword evidence="3" id="KW-1185">Reference proteome</keyword>